<proteinExistence type="predicted"/>
<name>A0A7J6MQR9_PEROL</name>
<sequence length="87" mass="9932">MMVDVGKELLKDANVRVKAEQDGWNIEIDENDVDNVQMALAEVLTIAVATNWNEEVKSLEYNEEEYDDDDDDDDDDDARVRSFSSDS</sequence>
<dbReference type="Proteomes" id="UP000572268">
    <property type="component" value="Unassembled WGS sequence"/>
</dbReference>
<reference evidence="2 3" key="1">
    <citation type="submission" date="2020-04" db="EMBL/GenBank/DDBJ databases">
        <title>Perkinsus olseni comparative genomics.</title>
        <authorList>
            <person name="Bogema D.R."/>
        </authorList>
    </citation>
    <scope>NUCLEOTIDE SEQUENCE [LARGE SCALE GENOMIC DNA]</scope>
    <source>
        <strain evidence="2">ATCC PRA-31</strain>
    </source>
</reference>
<feature type="region of interest" description="Disordered" evidence="1">
    <location>
        <begin position="59"/>
        <end position="87"/>
    </location>
</feature>
<feature type="compositionally biased region" description="Acidic residues" evidence="1">
    <location>
        <begin position="61"/>
        <end position="77"/>
    </location>
</feature>
<accession>A0A7J6MQR9</accession>
<dbReference type="AlphaFoldDB" id="A0A7J6MQR9"/>
<evidence type="ECO:0000313" key="2">
    <source>
        <dbReference type="EMBL" id="KAF4673677.1"/>
    </source>
</evidence>
<evidence type="ECO:0000313" key="3">
    <source>
        <dbReference type="Proteomes" id="UP000572268"/>
    </source>
</evidence>
<organism evidence="2 3">
    <name type="scientific">Perkinsus olseni</name>
    <name type="common">Perkinsus atlanticus</name>
    <dbReference type="NCBI Taxonomy" id="32597"/>
    <lineage>
        <taxon>Eukaryota</taxon>
        <taxon>Sar</taxon>
        <taxon>Alveolata</taxon>
        <taxon>Perkinsozoa</taxon>
        <taxon>Perkinsea</taxon>
        <taxon>Perkinsida</taxon>
        <taxon>Perkinsidae</taxon>
        <taxon>Perkinsus</taxon>
    </lineage>
</organism>
<gene>
    <name evidence="2" type="ORF">FOL46_006658</name>
</gene>
<comment type="caution">
    <text evidence="2">The sequence shown here is derived from an EMBL/GenBank/DDBJ whole genome shotgun (WGS) entry which is preliminary data.</text>
</comment>
<evidence type="ECO:0000256" key="1">
    <source>
        <dbReference type="SAM" id="MobiDB-lite"/>
    </source>
</evidence>
<protein>
    <submittedName>
        <fullName evidence="2">Uncharacterized protein</fullName>
    </submittedName>
</protein>
<dbReference type="EMBL" id="JABANN010000044">
    <property type="protein sequence ID" value="KAF4673677.1"/>
    <property type="molecule type" value="Genomic_DNA"/>
</dbReference>